<keyword evidence="1" id="KW-0812">Transmembrane</keyword>
<name>A0A1B8GV78_9PEZI</name>
<organism evidence="2 3">
    <name type="scientific">Pseudogymnoascus verrucosus</name>
    <dbReference type="NCBI Taxonomy" id="342668"/>
    <lineage>
        <taxon>Eukaryota</taxon>
        <taxon>Fungi</taxon>
        <taxon>Dikarya</taxon>
        <taxon>Ascomycota</taxon>
        <taxon>Pezizomycotina</taxon>
        <taxon>Leotiomycetes</taxon>
        <taxon>Thelebolales</taxon>
        <taxon>Thelebolaceae</taxon>
        <taxon>Pseudogymnoascus</taxon>
    </lineage>
</organism>
<gene>
    <name evidence="2" type="ORF">VE01_01981</name>
</gene>
<keyword evidence="3" id="KW-1185">Reference proteome</keyword>
<evidence type="ECO:0000256" key="1">
    <source>
        <dbReference type="SAM" id="Phobius"/>
    </source>
</evidence>
<dbReference type="EMBL" id="KV460211">
    <property type="protein sequence ID" value="OBT99726.1"/>
    <property type="molecule type" value="Genomic_DNA"/>
</dbReference>
<dbReference type="STRING" id="342668.A0A1B8GV78"/>
<keyword evidence="1" id="KW-0472">Membrane</keyword>
<dbReference type="AlphaFoldDB" id="A0A1B8GV78"/>
<dbReference type="GeneID" id="28835367"/>
<keyword evidence="1" id="KW-1133">Transmembrane helix</keyword>
<proteinExistence type="predicted"/>
<feature type="transmembrane region" description="Helical" evidence="1">
    <location>
        <begin position="79"/>
        <end position="98"/>
    </location>
</feature>
<accession>A0A1B8GV78</accession>
<reference evidence="2 3" key="1">
    <citation type="submission" date="2016-03" db="EMBL/GenBank/DDBJ databases">
        <title>Comparative genomics of Pseudogymnoascus destructans, the fungus causing white-nose syndrome of bats.</title>
        <authorList>
            <person name="Palmer J.M."/>
            <person name="Drees K.P."/>
            <person name="Foster J.T."/>
            <person name="Lindner D.L."/>
        </authorList>
    </citation>
    <scope>NUCLEOTIDE SEQUENCE [LARGE SCALE GENOMIC DNA]</scope>
    <source>
        <strain evidence="2 3">UAMH 10579</strain>
    </source>
</reference>
<evidence type="ECO:0000313" key="2">
    <source>
        <dbReference type="EMBL" id="OBT99726.1"/>
    </source>
</evidence>
<reference evidence="3" key="2">
    <citation type="journal article" date="2018" name="Nat. Commun.">
        <title>Extreme sensitivity to ultraviolet light in the fungal pathogen causing white-nose syndrome of bats.</title>
        <authorList>
            <person name="Palmer J.M."/>
            <person name="Drees K.P."/>
            <person name="Foster J.T."/>
            <person name="Lindner D.L."/>
        </authorList>
    </citation>
    <scope>NUCLEOTIDE SEQUENCE [LARGE SCALE GENOMIC DNA]</scope>
    <source>
        <strain evidence="3">UAMH 10579</strain>
    </source>
</reference>
<evidence type="ECO:0000313" key="3">
    <source>
        <dbReference type="Proteomes" id="UP000091956"/>
    </source>
</evidence>
<sequence length="113" mass="12846">MHQLPSCVSLHPLSDLRDMRDSHAHSLTPANEALLFSIYYAAVTSMEEDDIITNFGYTKSELSLKFRLGLEHALAKADFLIVSDIVLLQAFVIFLLLVRRHDSPRFVVGLYLR</sequence>
<dbReference type="RefSeq" id="XP_018133459.1">
    <property type="nucleotide sequence ID" value="XM_018271496.2"/>
</dbReference>
<dbReference type="Proteomes" id="UP000091956">
    <property type="component" value="Unassembled WGS sequence"/>
</dbReference>
<protein>
    <submittedName>
        <fullName evidence="2">Uncharacterized protein</fullName>
    </submittedName>
</protein>